<accession>A0A2P5A775</accession>
<dbReference type="AlphaFoldDB" id="A0A2P5A775"/>
<dbReference type="EMBL" id="JXTC01001126">
    <property type="protein sequence ID" value="PON32381.1"/>
    <property type="molecule type" value="Genomic_DNA"/>
</dbReference>
<comment type="caution">
    <text evidence="1">The sequence shown here is derived from an EMBL/GenBank/DDBJ whole genome shotgun (WGS) entry which is preliminary data.</text>
</comment>
<sequence length="166" mass="19354">MKLEEMETIHDLQAESPYDSIEAMTTVVASDTQVTHMYESHHEELSLFDENFPYEEEIQELLNNEELQDDTCEFSPFHILMPPPVINDHIYDDYMWLNPPPPFLAQLIHAYQVLESELSQVKHTSLTFPHIAKLEGVQNQETHLTYFTTHIVTFPSLTILSYTTKL</sequence>
<dbReference type="Proteomes" id="UP000237000">
    <property type="component" value="Unassembled WGS sequence"/>
</dbReference>
<dbReference type="OrthoDB" id="10461676at2759"/>
<gene>
    <name evidence="1" type="ORF">TorRG33x02_356450</name>
</gene>
<evidence type="ECO:0000313" key="1">
    <source>
        <dbReference type="EMBL" id="PON32381.1"/>
    </source>
</evidence>
<evidence type="ECO:0000313" key="2">
    <source>
        <dbReference type="Proteomes" id="UP000237000"/>
    </source>
</evidence>
<protein>
    <submittedName>
        <fullName evidence="1">Uncharacterized protein</fullName>
    </submittedName>
</protein>
<keyword evidence="2" id="KW-1185">Reference proteome</keyword>
<proteinExistence type="predicted"/>
<name>A0A2P5A775_TREOI</name>
<organism evidence="1 2">
    <name type="scientific">Trema orientale</name>
    <name type="common">Charcoal tree</name>
    <name type="synonym">Celtis orientalis</name>
    <dbReference type="NCBI Taxonomy" id="63057"/>
    <lineage>
        <taxon>Eukaryota</taxon>
        <taxon>Viridiplantae</taxon>
        <taxon>Streptophyta</taxon>
        <taxon>Embryophyta</taxon>
        <taxon>Tracheophyta</taxon>
        <taxon>Spermatophyta</taxon>
        <taxon>Magnoliopsida</taxon>
        <taxon>eudicotyledons</taxon>
        <taxon>Gunneridae</taxon>
        <taxon>Pentapetalae</taxon>
        <taxon>rosids</taxon>
        <taxon>fabids</taxon>
        <taxon>Rosales</taxon>
        <taxon>Cannabaceae</taxon>
        <taxon>Trema</taxon>
    </lineage>
</organism>
<reference evidence="2" key="1">
    <citation type="submission" date="2016-06" db="EMBL/GenBank/DDBJ databases">
        <title>Parallel loss of symbiosis genes in relatives of nitrogen-fixing non-legume Parasponia.</title>
        <authorList>
            <person name="Van Velzen R."/>
            <person name="Holmer R."/>
            <person name="Bu F."/>
            <person name="Rutten L."/>
            <person name="Van Zeijl A."/>
            <person name="Liu W."/>
            <person name="Santuari L."/>
            <person name="Cao Q."/>
            <person name="Sharma T."/>
            <person name="Shen D."/>
            <person name="Roswanjaya Y."/>
            <person name="Wardhani T."/>
            <person name="Kalhor M.S."/>
            <person name="Jansen J."/>
            <person name="Van den Hoogen J."/>
            <person name="Gungor B."/>
            <person name="Hartog M."/>
            <person name="Hontelez J."/>
            <person name="Verver J."/>
            <person name="Yang W.-C."/>
            <person name="Schijlen E."/>
            <person name="Repin R."/>
            <person name="Schilthuizen M."/>
            <person name="Schranz E."/>
            <person name="Heidstra R."/>
            <person name="Miyata K."/>
            <person name="Fedorova E."/>
            <person name="Kohlen W."/>
            <person name="Bisseling T."/>
            <person name="Smit S."/>
            <person name="Geurts R."/>
        </authorList>
    </citation>
    <scope>NUCLEOTIDE SEQUENCE [LARGE SCALE GENOMIC DNA]</scope>
    <source>
        <strain evidence="2">cv. RG33-2</strain>
    </source>
</reference>
<dbReference type="InParanoid" id="A0A2P5A775"/>